<accession>A0A7S1WF57</accession>
<gene>
    <name evidence="1" type="ORF">ACAT0790_LOCUS41232</name>
</gene>
<reference evidence="1" key="1">
    <citation type="submission" date="2021-01" db="EMBL/GenBank/DDBJ databases">
        <authorList>
            <person name="Corre E."/>
            <person name="Pelletier E."/>
            <person name="Niang G."/>
            <person name="Scheremetjew M."/>
            <person name="Finn R."/>
            <person name="Kale V."/>
            <person name="Holt S."/>
            <person name="Cochrane G."/>
            <person name="Meng A."/>
            <person name="Brown T."/>
            <person name="Cohen L."/>
        </authorList>
    </citation>
    <scope>NUCLEOTIDE SEQUENCE</scope>
    <source>
        <strain evidence="1">OF101</strain>
    </source>
</reference>
<organism evidence="1">
    <name type="scientific">Alexandrium catenella</name>
    <name type="common">Red tide dinoflagellate</name>
    <name type="synonym">Gonyaulax catenella</name>
    <dbReference type="NCBI Taxonomy" id="2925"/>
    <lineage>
        <taxon>Eukaryota</taxon>
        <taxon>Sar</taxon>
        <taxon>Alveolata</taxon>
        <taxon>Dinophyceae</taxon>
        <taxon>Gonyaulacales</taxon>
        <taxon>Pyrocystaceae</taxon>
        <taxon>Alexandrium</taxon>
    </lineage>
</organism>
<sequence length="152" mass="17471">MWRHVFGSSVAPSLANGDLNAYCCVQFLVRSSRIRQRPLEFYRRALDYFGASAKSYHDLFPAGRVVRKSDALGRTPCQLAMYIWHVIFGEPMRLPRRQHDPAVPLFLKIQNIEIEVLDEEGAWSHMEDMVANTMHMEQGPMSISARVNSLFD</sequence>
<dbReference type="InterPro" id="IPR021838">
    <property type="entry name" value="DUF3431"/>
</dbReference>
<proteinExistence type="predicted"/>
<dbReference type="Pfam" id="PF11913">
    <property type="entry name" value="DUF3431"/>
    <property type="match status" value="1"/>
</dbReference>
<name>A0A7S1WF57_ALECA</name>
<dbReference type="AlphaFoldDB" id="A0A7S1WF57"/>
<protein>
    <submittedName>
        <fullName evidence="1">Uncharacterized protein</fullName>
    </submittedName>
</protein>
<dbReference type="EMBL" id="HBGE01068737">
    <property type="protein sequence ID" value="CAD9164466.1"/>
    <property type="molecule type" value="Transcribed_RNA"/>
</dbReference>
<evidence type="ECO:0000313" key="1">
    <source>
        <dbReference type="EMBL" id="CAD9164466.1"/>
    </source>
</evidence>